<feature type="compositionally biased region" description="Polar residues" evidence="2">
    <location>
        <begin position="795"/>
        <end position="807"/>
    </location>
</feature>
<feature type="compositionally biased region" description="Polar residues" evidence="2">
    <location>
        <begin position="654"/>
        <end position="667"/>
    </location>
</feature>
<dbReference type="GO" id="GO:0097546">
    <property type="term" value="C:ciliary base"/>
    <property type="evidence" value="ECO:0007669"/>
    <property type="project" value="Ensembl"/>
</dbReference>
<dbReference type="STRING" id="9305.ENSSHAP00000009840"/>
<dbReference type="KEGG" id="shr:100935214"/>
<dbReference type="Ensembl" id="ENSSHAT00000009927.2">
    <property type="protein sequence ID" value="ENSSHAP00000009840.2"/>
    <property type="gene ID" value="ENSSHAG00000008521.2"/>
</dbReference>
<reference evidence="3" key="3">
    <citation type="submission" date="2025-09" db="UniProtKB">
        <authorList>
            <consortium name="Ensembl"/>
        </authorList>
    </citation>
    <scope>IDENTIFICATION</scope>
</reference>
<feature type="coiled-coil region" evidence="1">
    <location>
        <begin position="34"/>
        <end position="116"/>
    </location>
</feature>
<gene>
    <name evidence="3" type="primary">CEP126</name>
</gene>
<dbReference type="InParanoid" id="G3W335"/>
<dbReference type="GO" id="GO:1905515">
    <property type="term" value="P:non-motile cilium assembly"/>
    <property type="evidence" value="ECO:0007669"/>
    <property type="project" value="InterPro"/>
</dbReference>
<dbReference type="GO" id="GO:0030496">
    <property type="term" value="C:midbody"/>
    <property type="evidence" value="ECO:0007669"/>
    <property type="project" value="Ensembl"/>
</dbReference>
<dbReference type="AlphaFoldDB" id="G3W335"/>
<protein>
    <submittedName>
        <fullName evidence="3">Centrosomal protein 126</fullName>
    </submittedName>
</protein>
<accession>G3W335</accession>
<feature type="compositionally biased region" description="Polar residues" evidence="2">
    <location>
        <begin position="436"/>
        <end position="446"/>
    </location>
</feature>
<dbReference type="GO" id="GO:0031122">
    <property type="term" value="P:cytoplasmic microtubule organization"/>
    <property type="evidence" value="ECO:0007669"/>
    <property type="project" value="Ensembl"/>
</dbReference>
<keyword evidence="1" id="KW-0175">Coiled coil</keyword>
<evidence type="ECO:0000313" key="3">
    <source>
        <dbReference type="Ensembl" id="ENSSHAP00000009840.2"/>
    </source>
</evidence>
<dbReference type="GO" id="GO:0005813">
    <property type="term" value="C:centrosome"/>
    <property type="evidence" value="ECO:0007669"/>
    <property type="project" value="Ensembl"/>
</dbReference>
<dbReference type="GeneTree" id="ENSGT00390000013786"/>
<dbReference type="eggNOG" id="ENOG502QR78">
    <property type="taxonomic scope" value="Eukaryota"/>
</dbReference>
<dbReference type="OrthoDB" id="9900339at2759"/>
<evidence type="ECO:0000256" key="1">
    <source>
        <dbReference type="SAM" id="Coils"/>
    </source>
</evidence>
<reference evidence="3" key="2">
    <citation type="submission" date="2025-08" db="UniProtKB">
        <authorList>
            <consortium name="Ensembl"/>
        </authorList>
    </citation>
    <scope>IDENTIFICATION</scope>
</reference>
<proteinExistence type="predicted"/>
<name>G3W335_SARHA</name>
<dbReference type="Proteomes" id="UP000007648">
    <property type="component" value="Unassembled WGS sequence"/>
</dbReference>
<sequence length="1147" mass="129080">MLTGRSGARSPPRGSGTAPGSPGPHWRSNFTQGNNLYQNMKIHLEKNLEEERQKLLQEQRICRSRARKYSIESNRRRKAFEEKRKKEEEKEHQIREQILQQRKQKLEEVTEKFQRAHVPSSQRRKTVYQKPVPRLEEALEQIQGFSLKQESNFSSSKRPTINWKTIDSAVASAVSKIEPMYQKHLSSRIYSDKDKQENIKISWAVGQEDSFQHNLEETQHLLEELHLSSVQDLHEEVNQLTNSETLSSIDSLEAGDHEEIYSTLSKALSSATQQNSISHNSQSPQTTNQVYFDAGELHLSKTQHINNWLINLGDQNTQTASPFPDFINKHNDHFNNPKLKSFALNRIGERSTDASDNTVAIIHSPCTFAQDKKAEKTSETFSIWKIDSLSSRMFKRERPLVAESPTFRFSKTWTTSCPSTRETVQSSEHEKCPELTQPNRTTSVPASNIPMATPVILPSSQWTNYKSTYSNTHSTSFLQKNNMHLEEICPIQCTDGLDNLKDLKDEKMKNFGSNNQALPFLFPDALSASFMYNNPDQMSMKDKNEKTVGTTPSLSNNSDLVGQPKKSKHNNHEINGVKLLKSILKKESKYENDYFKALIINRGISLGNQTAAAIRDSVELTKAKGKGSEIQKSIKKLRWFDEIGQTEKEDGENSLKTGLASSQPTSVQTKVSSTNNFSVHNCAINSASCGNHKDILGIMKYENTKGNSLITKNTTTQMSETDNVPLHSFVPSGKSFTKQAWITSKKEEGKFPVRNNDSKTQKTIPRSGIIKLIRRSRACKVQSGITSKNKKGTVSRPQTTNEANKTQGKLIAPHPPHKPVTNSRISKIVKDSQCPQVMPTKSQSSTISSKNLGSRYVFPTESSFSQISQESNPSFWNTNSSDLVTSMPSLPSYRASECQISAKINHSMKSTQMIAQKDGSLICAQRSPLCEENSHSLKPIEEKIGFQWKEEHSAIGQNENAADSTSARRKINLESNENKQRALLEQRRQVSNSTRQKCIEQPQNIIHPIQLSSSEPVQSLSGISHPLEVSESTAQFLMAENLVKSSVPEDTILTAMKSTQPYKPTLPLHKTQRLNIGALSFEEQKIIESLNHLNQRLHYVQEAICKNPSIKSILQIASPLNSQPWTTSLSIGCSVSAEVQSQTQRKY</sequence>
<evidence type="ECO:0000313" key="4">
    <source>
        <dbReference type="Proteomes" id="UP000007648"/>
    </source>
</evidence>
<keyword evidence="4" id="KW-1185">Reference proteome</keyword>
<dbReference type="HOGENOM" id="CLU_010202_0_0_1"/>
<evidence type="ECO:0000256" key="2">
    <source>
        <dbReference type="SAM" id="MobiDB-lite"/>
    </source>
</evidence>
<dbReference type="PANTHER" id="PTHR31191">
    <property type="entry name" value="CENTROSOMAL PROTEIN CEP126"/>
    <property type="match status" value="1"/>
</dbReference>
<organism evidence="3 4">
    <name type="scientific">Sarcophilus harrisii</name>
    <name type="common">Tasmanian devil</name>
    <name type="synonym">Sarcophilus laniarius</name>
    <dbReference type="NCBI Taxonomy" id="9305"/>
    <lineage>
        <taxon>Eukaryota</taxon>
        <taxon>Metazoa</taxon>
        <taxon>Chordata</taxon>
        <taxon>Craniata</taxon>
        <taxon>Vertebrata</taxon>
        <taxon>Euteleostomi</taxon>
        <taxon>Mammalia</taxon>
        <taxon>Metatheria</taxon>
        <taxon>Dasyuromorphia</taxon>
        <taxon>Dasyuridae</taxon>
        <taxon>Sarcophilus</taxon>
    </lineage>
</organism>
<dbReference type="FunCoup" id="G3W335">
    <property type="interactions" value="132"/>
</dbReference>
<dbReference type="RefSeq" id="XP_003764331.1">
    <property type="nucleotide sequence ID" value="XM_003764283.2"/>
</dbReference>
<dbReference type="GeneID" id="100935214"/>
<dbReference type="PANTHER" id="PTHR31191:SF4">
    <property type="entry name" value="CENTROSOMAL PROTEIN OF 126 KDA"/>
    <property type="match status" value="1"/>
</dbReference>
<dbReference type="CTD" id="57562"/>
<feature type="region of interest" description="Disordered" evidence="2">
    <location>
        <begin position="420"/>
        <end position="450"/>
    </location>
</feature>
<reference evidence="3 4" key="1">
    <citation type="journal article" date="2011" name="Proc. Natl. Acad. Sci. U.S.A.">
        <title>Genetic diversity and population structure of the endangered marsupial Sarcophilus harrisii (Tasmanian devil).</title>
        <authorList>
            <person name="Miller W."/>
            <person name="Hayes V.M."/>
            <person name="Ratan A."/>
            <person name="Petersen D.C."/>
            <person name="Wittekindt N.E."/>
            <person name="Miller J."/>
            <person name="Walenz B."/>
            <person name="Knight J."/>
            <person name="Qi J."/>
            <person name="Zhao F."/>
            <person name="Wang Q."/>
            <person name="Bedoya-Reina O.C."/>
            <person name="Katiyar N."/>
            <person name="Tomsho L.P."/>
            <person name="Kasson L.M."/>
            <person name="Hardie R.A."/>
            <person name="Woodbridge P."/>
            <person name="Tindall E.A."/>
            <person name="Bertelsen M.F."/>
            <person name="Dixon D."/>
            <person name="Pyecroft S."/>
            <person name="Helgen K.M."/>
            <person name="Lesk A.M."/>
            <person name="Pringle T.H."/>
            <person name="Patterson N."/>
            <person name="Zhang Y."/>
            <person name="Kreiss A."/>
            <person name="Woods G.M."/>
            <person name="Jones M.E."/>
            <person name="Schuster S.C."/>
        </authorList>
    </citation>
    <scope>NUCLEOTIDE SEQUENCE [LARGE SCALE GENOMIC DNA]</scope>
</reference>
<dbReference type="InterPro" id="IPR028257">
    <property type="entry name" value="CEP126"/>
</dbReference>
<feature type="compositionally biased region" description="Polar residues" evidence="2">
    <location>
        <begin position="547"/>
        <end position="560"/>
    </location>
</feature>
<feature type="region of interest" description="Disordered" evidence="2">
    <location>
        <begin position="648"/>
        <end position="667"/>
    </location>
</feature>
<dbReference type="Pfam" id="PF15352">
    <property type="entry name" value="K1377"/>
    <property type="match status" value="1"/>
</dbReference>
<feature type="region of interest" description="Disordered" evidence="2">
    <location>
        <begin position="538"/>
        <end position="570"/>
    </location>
</feature>
<dbReference type="GO" id="GO:0007052">
    <property type="term" value="P:mitotic spindle organization"/>
    <property type="evidence" value="ECO:0007669"/>
    <property type="project" value="Ensembl"/>
</dbReference>
<feature type="region of interest" description="Disordered" evidence="2">
    <location>
        <begin position="781"/>
        <end position="822"/>
    </location>
</feature>
<feature type="region of interest" description="Disordered" evidence="2">
    <location>
        <begin position="1"/>
        <end position="32"/>
    </location>
</feature>